<dbReference type="InterPro" id="IPR036188">
    <property type="entry name" value="FAD/NAD-bd_sf"/>
</dbReference>
<evidence type="ECO:0000256" key="2">
    <source>
        <dbReference type="ARBA" id="ARBA00022630"/>
    </source>
</evidence>
<feature type="domain" description="FAD-binding" evidence="5">
    <location>
        <begin position="307"/>
        <end position="388"/>
    </location>
</feature>
<dbReference type="InterPro" id="IPR002938">
    <property type="entry name" value="FAD-bd"/>
</dbReference>
<comment type="similarity">
    <text evidence="1">Belongs to the paxM FAD-dependent monooxygenase family.</text>
</comment>
<proteinExistence type="inferred from homology"/>
<dbReference type="AlphaFoldDB" id="A0A197JDI1"/>
<evidence type="ECO:0000259" key="5">
    <source>
        <dbReference type="Pfam" id="PF01494"/>
    </source>
</evidence>
<dbReference type="InterPro" id="IPR050562">
    <property type="entry name" value="FAD_mOase_fung"/>
</dbReference>
<dbReference type="PRINTS" id="PR00420">
    <property type="entry name" value="RNGMNOXGNASE"/>
</dbReference>
<keyword evidence="3" id="KW-0274">FAD</keyword>
<dbReference type="PANTHER" id="PTHR47356">
    <property type="entry name" value="FAD-DEPENDENT MONOOXYGENASE ASQG-RELATED"/>
    <property type="match status" value="1"/>
</dbReference>
<dbReference type="EMBL" id="KV442155">
    <property type="protein sequence ID" value="OAQ22561.1"/>
    <property type="molecule type" value="Genomic_DNA"/>
</dbReference>
<dbReference type="SUPFAM" id="SSF51905">
    <property type="entry name" value="FAD/NAD(P)-binding domain"/>
    <property type="match status" value="1"/>
</dbReference>
<dbReference type="Pfam" id="PF01494">
    <property type="entry name" value="FAD_binding_3"/>
    <property type="match status" value="2"/>
</dbReference>
<reference evidence="6 7" key="1">
    <citation type="submission" date="2016-05" db="EMBL/GenBank/DDBJ databases">
        <title>Genome sequencing reveals origins of a unique bacterial endosymbiosis in the earliest lineages of terrestrial Fungi.</title>
        <authorList>
            <consortium name="DOE Joint Genome Institute"/>
            <person name="Uehling J."/>
            <person name="Gryganskyi A."/>
            <person name="Hameed K."/>
            <person name="Tschaplinski T."/>
            <person name="Misztal P."/>
            <person name="Wu S."/>
            <person name="Desiro A."/>
            <person name="Vande Pol N."/>
            <person name="Du Z.-Y."/>
            <person name="Zienkiewicz A."/>
            <person name="Zienkiewicz K."/>
            <person name="Morin E."/>
            <person name="Tisserant E."/>
            <person name="Splivallo R."/>
            <person name="Hainaut M."/>
            <person name="Henrissat B."/>
            <person name="Ohm R."/>
            <person name="Kuo A."/>
            <person name="Yan J."/>
            <person name="Lipzen A."/>
            <person name="Nolan M."/>
            <person name="Labutti K."/>
            <person name="Barry K."/>
            <person name="Goldstein A."/>
            <person name="Labbe J."/>
            <person name="Schadt C."/>
            <person name="Tuskan G."/>
            <person name="Grigoriev I."/>
            <person name="Martin F."/>
            <person name="Vilgalys R."/>
            <person name="Bonito G."/>
        </authorList>
    </citation>
    <scope>NUCLEOTIDE SEQUENCE [LARGE SCALE GENOMIC DNA]</scope>
    <source>
        <strain evidence="6 7">AG-77</strain>
    </source>
</reference>
<dbReference type="Gene3D" id="3.50.50.60">
    <property type="entry name" value="FAD/NAD(P)-binding domain"/>
    <property type="match status" value="1"/>
</dbReference>
<keyword evidence="4" id="KW-0560">Oxidoreductase</keyword>
<keyword evidence="7" id="KW-1185">Reference proteome</keyword>
<dbReference type="STRING" id="1314771.A0A197JDI1"/>
<gene>
    <name evidence="6" type="ORF">K457DRAFT_25931</name>
</gene>
<dbReference type="GO" id="GO:0004497">
    <property type="term" value="F:monooxygenase activity"/>
    <property type="evidence" value="ECO:0007669"/>
    <property type="project" value="InterPro"/>
</dbReference>
<evidence type="ECO:0000313" key="7">
    <source>
        <dbReference type="Proteomes" id="UP000078512"/>
    </source>
</evidence>
<evidence type="ECO:0000256" key="4">
    <source>
        <dbReference type="ARBA" id="ARBA00023002"/>
    </source>
</evidence>
<organism evidence="6 7">
    <name type="scientific">Linnemannia elongata AG-77</name>
    <dbReference type="NCBI Taxonomy" id="1314771"/>
    <lineage>
        <taxon>Eukaryota</taxon>
        <taxon>Fungi</taxon>
        <taxon>Fungi incertae sedis</taxon>
        <taxon>Mucoromycota</taxon>
        <taxon>Mortierellomycotina</taxon>
        <taxon>Mortierellomycetes</taxon>
        <taxon>Mortierellales</taxon>
        <taxon>Mortierellaceae</taxon>
        <taxon>Linnemannia</taxon>
    </lineage>
</organism>
<evidence type="ECO:0000256" key="1">
    <source>
        <dbReference type="ARBA" id="ARBA00007992"/>
    </source>
</evidence>
<name>A0A197JDI1_9FUNG</name>
<dbReference type="PANTHER" id="PTHR47356:SF2">
    <property type="entry name" value="FAD-BINDING DOMAIN-CONTAINING PROTEIN-RELATED"/>
    <property type="match status" value="1"/>
</dbReference>
<dbReference type="Proteomes" id="UP000078512">
    <property type="component" value="Unassembled WGS sequence"/>
</dbReference>
<feature type="domain" description="FAD-binding" evidence="5">
    <location>
        <begin position="8"/>
        <end position="174"/>
    </location>
</feature>
<keyword evidence="2" id="KW-0285">Flavoprotein</keyword>
<dbReference type="GO" id="GO:0071949">
    <property type="term" value="F:FAD binding"/>
    <property type="evidence" value="ECO:0007669"/>
    <property type="project" value="InterPro"/>
</dbReference>
<accession>A0A197JDI1</accession>
<evidence type="ECO:0000313" key="6">
    <source>
        <dbReference type="EMBL" id="OAQ22561.1"/>
    </source>
</evidence>
<evidence type="ECO:0000256" key="3">
    <source>
        <dbReference type="ARBA" id="ARBA00022827"/>
    </source>
</evidence>
<dbReference type="OrthoDB" id="10029326at2759"/>
<protein>
    <submittedName>
        <fullName evidence="6">FAD/NAD(P)-binding domain-containing protein</fullName>
    </submittedName>
</protein>
<sequence length="471" mass="52673">MTNEGKPTVLIVGAGLGGLMLGALLEKIDIPYVIFERTSSIKSLGSAISIGSPLLALFQQLGIYDELVKLGLRYTAIAAHKENLEPYPLQDFTPLEEMTGYAQYIIARPILYDLLQRQIPEHKILLKKRILTISEEDDKVTVQAADNTVYEGDLLVGADGAYSAVRQRLYEKLKVKGLLPKVDDEELPFNCTCLVGQTTYMDPEEFPVLKNPCSQVLTVRGIELPYTWLVFTTAQNTCCWMIIHHLTKTTSKAAMEQRFRNNDNSEWGPHAAKQMCDETRHLQTPVKVGGKYMTLGDFYDRTPQELISKVMLEEKVFETWYHGRTVLLGDACHKVNPTGGQGAVAAMHDALALANLLYALPSRTASDIEQILSEYQEERRPKALATYKNSRMLSHVLRKDTVGMIARLVSTNMPTWLWRIFLAKAFGNRPQAGFMEKVETRGTAPANVSNSMDKARAVFEEKKRAAAALAV</sequence>